<dbReference type="InterPro" id="IPR010982">
    <property type="entry name" value="Lambda_DNA-bd_dom_sf"/>
</dbReference>
<dbReference type="Pfam" id="PF00356">
    <property type="entry name" value="LacI"/>
    <property type="match status" value="1"/>
</dbReference>
<dbReference type="PROSITE" id="PS00356">
    <property type="entry name" value="HTH_LACI_1"/>
    <property type="match status" value="1"/>
</dbReference>
<dbReference type="EMBL" id="JBHSDH010000013">
    <property type="protein sequence ID" value="MFC4292464.1"/>
    <property type="molecule type" value="Genomic_DNA"/>
</dbReference>
<dbReference type="CDD" id="cd01392">
    <property type="entry name" value="HTH_LacI"/>
    <property type="match status" value="1"/>
</dbReference>
<protein>
    <submittedName>
        <fullName evidence="5">LacI family DNA-binding transcriptional regulator</fullName>
    </submittedName>
</protein>
<dbReference type="InterPro" id="IPR046335">
    <property type="entry name" value="LacI/GalR-like_sensor"/>
</dbReference>
<dbReference type="InterPro" id="IPR028082">
    <property type="entry name" value="Peripla_BP_I"/>
</dbReference>
<evidence type="ECO:0000256" key="1">
    <source>
        <dbReference type="ARBA" id="ARBA00023015"/>
    </source>
</evidence>
<dbReference type="Gene3D" id="3.40.50.2300">
    <property type="match status" value="2"/>
</dbReference>
<keyword evidence="1" id="KW-0805">Transcription regulation</keyword>
<evidence type="ECO:0000259" key="4">
    <source>
        <dbReference type="PROSITE" id="PS50932"/>
    </source>
</evidence>
<name>A0ABV8RGS5_9SPHN</name>
<evidence type="ECO:0000313" key="5">
    <source>
        <dbReference type="EMBL" id="MFC4292464.1"/>
    </source>
</evidence>
<keyword evidence="2 5" id="KW-0238">DNA-binding</keyword>
<dbReference type="SUPFAM" id="SSF53822">
    <property type="entry name" value="Periplasmic binding protein-like I"/>
    <property type="match status" value="1"/>
</dbReference>
<dbReference type="PANTHER" id="PTHR30146:SF120">
    <property type="entry name" value="ALANINE RACEMASE"/>
    <property type="match status" value="1"/>
</dbReference>
<dbReference type="Gene3D" id="1.10.260.40">
    <property type="entry name" value="lambda repressor-like DNA-binding domains"/>
    <property type="match status" value="1"/>
</dbReference>
<organism evidence="5 6">
    <name type="scientific">Sphingorhabdus arenilitoris</name>
    <dbReference type="NCBI Taxonomy" id="1490041"/>
    <lineage>
        <taxon>Bacteria</taxon>
        <taxon>Pseudomonadati</taxon>
        <taxon>Pseudomonadota</taxon>
        <taxon>Alphaproteobacteria</taxon>
        <taxon>Sphingomonadales</taxon>
        <taxon>Sphingomonadaceae</taxon>
        <taxon>Sphingorhabdus</taxon>
    </lineage>
</organism>
<keyword evidence="6" id="KW-1185">Reference proteome</keyword>
<evidence type="ECO:0000313" key="6">
    <source>
        <dbReference type="Proteomes" id="UP001595887"/>
    </source>
</evidence>
<comment type="caution">
    <text evidence="5">The sequence shown here is derived from an EMBL/GenBank/DDBJ whole genome shotgun (WGS) entry which is preliminary data.</text>
</comment>
<evidence type="ECO:0000256" key="2">
    <source>
        <dbReference type="ARBA" id="ARBA00023125"/>
    </source>
</evidence>
<dbReference type="SUPFAM" id="SSF47413">
    <property type="entry name" value="lambda repressor-like DNA-binding domains"/>
    <property type="match status" value="1"/>
</dbReference>
<accession>A0ABV8RGS5</accession>
<dbReference type="GO" id="GO:0003677">
    <property type="term" value="F:DNA binding"/>
    <property type="evidence" value="ECO:0007669"/>
    <property type="project" value="UniProtKB-KW"/>
</dbReference>
<gene>
    <name evidence="5" type="ORF">ACFOWX_08555</name>
</gene>
<reference evidence="6" key="1">
    <citation type="journal article" date="2019" name="Int. J. Syst. Evol. Microbiol.">
        <title>The Global Catalogue of Microorganisms (GCM) 10K type strain sequencing project: providing services to taxonomists for standard genome sequencing and annotation.</title>
        <authorList>
            <consortium name="The Broad Institute Genomics Platform"/>
            <consortium name="The Broad Institute Genome Sequencing Center for Infectious Disease"/>
            <person name="Wu L."/>
            <person name="Ma J."/>
        </authorList>
    </citation>
    <scope>NUCLEOTIDE SEQUENCE [LARGE SCALE GENOMIC DNA]</scope>
    <source>
        <strain evidence="6">CECT 8531</strain>
    </source>
</reference>
<keyword evidence="3" id="KW-0804">Transcription</keyword>
<proteinExistence type="predicted"/>
<dbReference type="PROSITE" id="PS50932">
    <property type="entry name" value="HTH_LACI_2"/>
    <property type="match status" value="1"/>
</dbReference>
<evidence type="ECO:0000256" key="3">
    <source>
        <dbReference type="ARBA" id="ARBA00023163"/>
    </source>
</evidence>
<dbReference type="RefSeq" id="WP_381423175.1">
    <property type="nucleotide sequence ID" value="NZ_JBHSDH010000013.1"/>
</dbReference>
<sequence>MNIPNRTINMADLAKIAGVSVSTVSRALAGNEAITSDTRERISRLAQEHGYRPNMQARNLRLRRSQSIGVVLPLGHQKDQHLTDPFFLMMLGHLADAISDKGYDMLLSKVIPTDELWLDRLIDSGRIDGLIIVGQSNQTETIERVSKRFAPMVVWGACMPGQNHISVGTDNRLGARLITEHLIGQGRRRLMFLGDPSAPEIKQREIGFHDACAAAGDDVFVTTMAIDLVAENAYTELSKFFDEPAEIDGIVAATDVIAMSAIRALSDHGLNVPSDVAVTGFDDVALASHTIPPLTTVKQDLEAGARIMIEKLFGLLDGKTTGSLEMKPKIIMRGSA</sequence>
<dbReference type="PANTHER" id="PTHR30146">
    <property type="entry name" value="LACI-RELATED TRANSCRIPTIONAL REPRESSOR"/>
    <property type="match status" value="1"/>
</dbReference>
<dbReference type="InterPro" id="IPR000843">
    <property type="entry name" value="HTH_LacI"/>
</dbReference>
<dbReference type="Proteomes" id="UP001595887">
    <property type="component" value="Unassembled WGS sequence"/>
</dbReference>
<dbReference type="Pfam" id="PF13377">
    <property type="entry name" value="Peripla_BP_3"/>
    <property type="match status" value="1"/>
</dbReference>
<dbReference type="SMART" id="SM00354">
    <property type="entry name" value="HTH_LACI"/>
    <property type="match status" value="1"/>
</dbReference>
<feature type="domain" description="HTH lacI-type" evidence="4">
    <location>
        <begin position="8"/>
        <end position="62"/>
    </location>
</feature>